<comment type="caution">
    <text evidence="2">The sequence shown here is derived from an EMBL/GenBank/DDBJ whole genome shotgun (WGS) entry which is preliminary data.</text>
</comment>
<dbReference type="EMBL" id="QUTB01012080">
    <property type="protein sequence ID" value="RHY36399.1"/>
    <property type="molecule type" value="Genomic_DNA"/>
</dbReference>
<keyword evidence="1" id="KW-0812">Transmembrane</keyword>
<feature type="non-terminal residue" evidence="2">
    <location>
        <position position="1"/>
    </location>
</feature>
<organism evidence="2 3">
    <name type="scientific">Aphanomyces astaci</name>
    <name type="common">Crayfish plague agent</name>
    <dbReference type="NCBI Taxonomy" id="112090"/>
    <lineage>
        <taxon>Eukaryota</taxon>
        <taxon>Sar</taxon>
        <taxon>Stramenopiles</taxon>
        <taxon>Oomycota</taxon>
        <taxon>Saprolegniomycetes</taxon>
        <taxon>Saprolegniales</taxon>
        <taxon>Verrucalvaceae</taxon>
        <taxon>Aphanomyces</taxon>
    </lineage>
</organism>
<dbReference type="AlphaFoldDB" id="A0A3R7AHC7"/>
<dbReference type="Proteomes" id="UP000283543">
    <property type="component" value="Unassembled WGS sequence"/>
</dbReference>
<evidence type="ECO:0000256" key="1">
    <source>
        <dbReference type="SAM" id="Phobius"/>
    </source>
</evidence>
<proteinExistence type="predicted"/>
<dbReference type="VEuPathDB" id="FungiDB:H257_14352"/>
<name>A0A3R7AHC7_APHAT</name>
<feature type="transmembrane region" description="Helical" evidence="1">
    <location>
        <begin position="81"/>
        <end position="101"/>
    </location>
</feature>
<accession>A0A3R7AHC7</accession>
<evidence type="ECO:0000313" key="3">
    <source>
        <dbReference type="Proteomes" id="UP000283543"/>
    </source>
</evidence>
<reference evidence="2 3" key="1">
    <citation type="submission" date="2018-08" db="EMBL/GenBank/DDBJ databases">
        <title>Aphanomyces genome sequencing and annotation.</title>
        <authorList>
            <person name="Minardi D."/>
            <person name="Oidtmann B."/>
            <person name="Van Der Giezen M."/>
            <person name="Studholme D.J."/>
        </authorList>
    </citation>
    <scope>NUCLEOTIDE SEQUENCE [LARGE SCALE GENOMIC DNA]</scope>
    <source>
        <strain evidence="2 3">Si</strain>
    </source>
</reference>
<evidence type="ECO:0000313" key="2">
    <source>
        <dbReference type="EMBL" id="RHY36399.1"/>
    </source>
</evidence>
<keyword evidence="1" id="KW-1133">Transmembrane helix</keyword>
<sequence length="130" mass="14317">TLLTNAFTSYSFLSPEPLAVSYPERDAKPADAYAHLLHNVHTVVDKETGAQRTLIVRRFDHDGAVPFTMQKAAAKKRNDRLFYGGLVAVAAVAAGVGDAYADELKELSVVQSLVRLWDQSKLHLVPKLKQ</sequence>
<gene>
    <name evidence="2" type="ORF">DYB34_008575</name>
</gene>
<keyword evidence="1" id="KW-0472">Membrane</keyword>
<protein>
    <submittedName>
        <fullName evidence="2">Uncharacterized protein</fullName>
    </submittedName>
</protein>